<accession>A0ABQ5U2X0</accession>
<name>A0ABQ5U2X0_9PROT</name>
<dbReference type="SUPFAM" id="SSF53335">
    <property type="entry name" value="S-adenosyl-L-methionine-dependent methyltransferases"/>
    <property type="match status" value="1"/>
</dbReference>
<evidence type="ECO:0000313" key="2">
    <source>
        <dbReference type="Proteomes" id="UP001161409"/>
    </source>
</evidence>
<dbReference type="EMBL" id="BSNF01000001">
    <property type="protein sequence ID" value="GLQ05530.1"/>
    <property type="molecule type" value="Genomic_DNA"/>
</dbReference>
<evidence type="ECO:0000313" key="1">
    <source>
        <dbReference type="EMBL" id="GLQ05530.1"/>
    </source>
</evidence>
<comment type="caution">
    <text evidence="1">The sequence shown here is derived from an EMBL/GenBank/DDBJ whole genome shotgun (WGS) entry which is preliminary data.</text>
</comment>
<protein>
    <recommendedName>
        <fullName evidence="3">Class I SAM-dependent methyltransferase</fullName>
    </recommendedName>
</protein>
<gene>
    <name evidence="1" type="ORF">GCM10007924_07510</name>
</gene>
<dbReference type="InterPro" id="IPR029063">
    <property type="entry name" value="SAM-dependent_MTases_sf"/>
</dbReference>
<reference evidence="1" key="1">
    <citation type="journal article" date="2014" name="Int. J. Syst. Evol. Microbiol.">
        <title>Complete genome of a new Firmicutes species belonging to the dominant human colonic microbiota ('Ruminococcus bicirculans') reveals two chromosomes and a selective capacity to utilize plant glucans.</title>
        <authorList>
            <consortium name="NISC Comparative Sequencing Program"/>
            <person name="Wegmann U."/>
            <person name="Louis P."/>
            <person name="Goesmann A."/>
            <person name="Henrissat B."/>
            <person name="Duncan S.H."/>
            <person name="Flint H.J."/>
        </authorList>
    </citation>
    <scope>NUCLEOTIDE SEQUENCE</scope>
    <source>
        <strain evidence="1">NBRC 103408</strain>
    </source>
</reference>
<proteinExistence type="predicted"/>
<organism evidence="1 2">
    <name type="scientific">Sneathiella chinensis</name>
    <dbReference type="NCBI Taxonomy" id="349750"/>
    <lineage>
        <taxon>Bacteria</taxon>
        <taxon>Pseudomonadati</taxon>
        <taxon>Pseudomonadota</taxon>
        <taxon>Alphaproteobacteria</taxon>
        <taxon>Sneathiellales</taxon>
        <taxon>Sneathiellaceae</taxon>
        <taxon>Sneathiella</taxon>
    </lineage>
</organism>
<keyword evidence="2" id="KW-1185">Reference proteome</keyword>
<reference evidence="1" key="2">
    <citation type="submission" date="2023-01" db="EMBL/GenBank/DDBJ databases">
        <title>Draft genome sequence of Sneathiella chinensis strain NBRC 103408.</title>
        <authorList>
            <person name="Sun Q."/>
            <person name="Mori K."/>
        </authorList>
    </citation>
    <scope>NUCLEOTIDE SEQUENCE</scope>
    <source>
        <strain evidence="1">NBRC 103408</strain>
    </source>
</reference>
<evidence type="ECO:0008006" key="3">
    <source>
        <dbReference type="Google" id="ProtNLM"/>
    </source>
</evidence>
<sequence length="227" mass="25510">MHRHGYQHRVGQKIVHVPPEEAFAGLELKRFANTLKALIRTSGATRLLDYGSGKGQQYVTELRQGRETLADSLADYWGIKQIVCHDPGLTEALLPPPEMFDGVIVSRVLDRLPEEDLDWVLDALFQRASGFVFCEVAGHPSRDWVPTGENARIILQSKAWWASRLIQYSIRHGGVPYCLAYSEEVPGEDGLPVHRISFVHNCPGVSLPNSERNVRVRLQINRPVPAE</sequence>
<dbReference type="Proteomes" id="UP001161409">
    <property type="component" value="Unassembled WGS sequence"/>
</dbReference>